<dbReference type="FunFam" id="3.40.50.300:FF:000074">
    <property type="entry name" value="Multidrug resistance-associated protein 5 isoform 1"/>
    <property type="match status" value="1"/>
</dbReference>
<dbReference type="Pfam" id="PF00005">
    <property type="entry name" value="ABC_tran"/>
    <property type="match status" value="1"/>
</dbReference>
<organism evidence="13 15">
    <name type="scientific">Dracunculus medinensis</name>
    <name type="common">Guinea worm</name>
    <dbReference type="NCBI Taxonomy" id="318479"/>
    <lineage>
        <taxon>Eukaryota</taxon>
        <taxon>Metazoa</taxon>
        <taxon>Ecdysozoa</taxon>
        <taxon>Nematoda</taxon>
        <taxon>Chromadorea</taxon>
        <taxon>Rhabditida</taxon>
        <taxon>Spirurina</taxon>
        <taxon>Dracunculoidea</taxon>
        <taxon>Dracunculidae</taxon>
        <taxon>Dracunculus</taxon>
    </lineage>
</organism>
<keyword evidence="4" id="KW-0812">Transmembrane</keyword>
<name>A0A0N4U2S8_DRAME</name>
<keyword evidence="9" id="KW-0472">Membrane</keyword>
<dbReference type="OrthoDB" id="6500128at2759"/>
<dbReference type="PROSITE" id="PS00211">
    <property type="entry name" value="ABC_TRANSPORTER_1"/>
    <property type="match status" value="1"/>
</dbReference>
<dbReference type="SUPFAM" id="SSF90123">
    <property type="entry name" value="ABC transporter transmembrane region"/>
    <property type="match status" value="1"/>
</dbReference>
<dbReference type="InterPro" id="IPR003439">
    <property type="entry name" value="ABC_transporter-like_ATP-bd"/>
</dbReference>
<evidence type="ECO:0000256" key="9">
    <source>
        <dbReference type="ARBA" id="ARBA00023136"/>
    </source>
</evidence>
<keyword evidence="5" id="KW-0677">Repeat</keyword>
<proteinExistence type="inferred from homology"/>
<dbReference type="InterPro" id="IPR011527">
    <property type="entry name" value="ABC1_TM_dom"/>
</dbReference>
<dbReference type="CDD" id="cd03244">
    <property type="entry name" value="ABCC_MRP_domain2"/>
    <property type="match status" value="1"/>
</dbReference>
<evidence type="ECO:0000259" key="11">
    <source>
        <dbReference type="PROSITE" id="PS50929"/>
    </source>
</evidence>
<evidence type="ECO:0000256" key="2">
    <source>
        <dbReference type="ARBA" id="ARBA00009726"/>
    </source>
</evidence>
<gene>
    <name evidence="12" type="ORF">DME_LOCUS5364</name>
</gene>
<evidence type="ECO:0000313" key="12">
    <source>
        <dbReference type="EMBL" id="VDN55391.1"/>
    </source>
</evidence>
<comment type="subcellular location">
    <subcellularLocation>
        <location evidence="1">Endomembrane system</location>
        <topology evidence="1">Multi-pass membrane protein</topology>
    </subcellularLocation>
</comment>
<evidence type="ECO:0000256" key="4">
    <source>
        <dbReference type="ARBA" id="ARBA00022692"/>
    </source>
</evidence>
<accession>A0A0N4U2S8</accession>
<dbReference type="Pfam" id="PF00664">
    <property type="entry name" value="ABC_membrane"/>
    <property type="match status" value="1"/>
</dbReference>
<evidence type="ECO:0000313" key="15">
    <source>
        <dbReference type="WBParaSite" id="DME_0000100401-mRNA-1"/>
    </source>
</evidence>
<dbReference type="GO" id="GO:0005524">
    <property type="term" value="F:ATP binding"/>
    <property type="evidence" value="ECO:0007669"/>
    <property type="project" value="UniProtKB-KW"/>
</dbReference>
<keyword evidence="14" id="KW-1185">Reference proteome</keyword>
<keyword evidence="8" id="KW-1133">Transmembrane helix</keyword>
<evidence type="ECO:0000256" key="5">
    <source>
        <dbReference type="ARBA" id="ARBA00022737"/>
    </source>
</evidence>
<dbReference type="InterPro" id="IPR027417">
    <property type="entry name" value="P-loop_NTPase"/>
</dbReference>
<protein>
    <submittedName>
        <fullName evidence="15">ABC transporter domain-containing protein</fullName>
    </submittedName>
</protein>
<dbReference type="SMART" id="SM00382">
    <property type="entry name" value="AAA"/>
    <property type="match status" value="1"/>
</dbReference>
<dbReference type="WBParaSite" id="DME_0000100401-mRNA-1">
    <property type="protein sequence ID" value="DME_0000100401-mRNA-1"/>
    <property type="gene ID" value="DME_0000100401"/>
</dbReference>
<keyword evidence="6" id="KW-0547">Nucleotide-binding</keyword>
<keyword evidence="3" id="KW-0813">Transport</keyword>
<dbReference type="GO" id="GO:0140359">
    <property type="term" value="F:ABC-type transporter activity"/>
    <property type="evidence" value="ECO:0007669"/>
    <property type="project" value="InterPro"/>
</dbReference>
<dbReference type="CDD" id="cd18603">
    <property type="entry name" value="ABC_6TM_MRP1_2_3_6_D2_like"/>
    <property type="match status" value="1"/>
</dbReference>
<reference evidence="12 14" key="2">
    <citation type="submission" date="2018-11" db="EMBL/GenBank/DDBJ databases">
        <authorList>
            <consortium name="Pathogen Informatics"/>
        </authorList>
    </citation>
    <scope>NUCLEOTIDE SEQUENCE [LARGE SCALE GENOMIC DNA]</scope>
</reference>
<dbReference type="InterPro" id="IPR050173">
    <property type="entry name" value="ABC_transporter_C-like"/>
</dbReference>
<dbReference type="PANTHER" id="PTHR24223:SF415">
    <property type="entry name" value="FI20190P1"/>
    <property type="match status" value="1"/>
</dbReference>
<keyword evidence="7" id="KW-0067">ATP-binding</keyword>
<dbReference type="PROSITE" id="PS50893">
    <property type="entry name" value="ABC_TRANSPORTER_2"/>
    <property type="match status" value="1"/>
</dbReference>
<dbReference type="AlphaFoldDB" id="A0A0N4U2S8"/>
<dbReference type="Proteomes" id="UP000038040">
    <property type="component" value="Unplaced"/>
</dbReference>
<dbReference type="InterPro" id="IPR017871">
    <property type="entry name" value="ABC_transporter-like_CS"/>
</dbReference>
<dbReference type="PANTHER" id="PTHR24223">
    <property type="entry name" value="ATP-BINDING CASSETTE SUB-FAMILY C"/>
    <property type="match status" value="1"/>
</dbReference>
<evidence type="ECO:0000256" key="8">
    <source>
        <dbReference type="ARBA" id="ARBA00022989"/>
    </source>
</evidence>
<feature type="domain" description="ABC transmembrane type-1" evidence="11">
    <location>
        <begin position="1"/>
        <end position="193"/>
    </location>
</feature>
<evidence type="ECO:0000259" key="10">
    <source>
        <dbReference type="PROSITE" id="PS50893"/>
    </source>
</evidence>
<evidence type="ECO:0000313" key="13">
    <source>
        <dbReference type="Proteomes" id="UP000038040"/>
    </source>
</evidence>
<dbReference type="GO" id="GO:0012505">
    <property type="term" value="C:endomembrane system"/>
    <property type="evidence" value="ECO:0007669"/>
    <property type="project" value="UniProtKB-SubCell"/>
</dbReference>
<evidence type="ECO:0000256" key="7">
    <source>
        <dbReference type="ARBA" id="ARBA00022840"/>
    </source>
</evidence>
<dbReference type="Proteomes" id="UP000274756">
    <property type="component" value="Unassembled WGS sequence"/>
</dbReference>
<comment type="similarity">
    <text evidence="2">Belongs to the ABC transporter superfamily. ABCC family. Conjugate transporter (TC 3.A.1.208) subfamily.</text>
</comment>
<dbReference type="STRING" id="318479.A0A0N4U2S8"/>
<dbReference type="PROSITE" id="PS50929">
    <property type="entry name" value="ABC_TM1F"/>
    <property type="match status" value="1"/>
</dbReference>
<dbReference type="SUPFAM" id="SSF52540">
    <property type="entry name" value="P-loop containing nucleoside triphosphate hydrolases"/>
    <property type="match status" value="1"/>
</dbReference>
<sequence>MALILCGVRAARNLHSPLLHNILRSPMLFFDTTPIGRILNRLGKDIDVIDQLLPLNFRYFMMCIKFFVPTSRQMKRLESIHRSPIYSHFGETIQGSVSIRAYNQVDRFCEISQDCVDTYIRVKYLNLISFRWLAVRLEFIGNCVILFTSLFAVLSQNWGMAITAGIAGLSISCSLNVTEALNFAVRQISELESNIVAVERVKEYAEVVTEAEWRIPNCIKEKGWPNYGSIEFHNYSTRYRPDLDLVIEKMNAKIYPAEKVGIVGRTGAGKSSLTLALFRMIEPTEGQILIDQLSITDLGLHDLRSNLTIIPQLKSHSLNKTLTNDVLQEPVLFSGTLRFNLDPFQEYEDNQIWQALHLSHLKSFTDGLTDGLNFTLTEGGENMSVGQRQLVCLARALLRKSKVLILDEATAAVDLLTDNLIQDTIRREFKSSTVVTIAHRLNTIMDYDRVMVLEKGRIKEFDAPQVLLSDHSSMFYAMALDAKLIE</sequence>
<reference evidence="15" key="1">
    <citation type="submission" date="2017-02" db="UniProtKB">
        <authorList>
            <consortium name="WormBaseParasite"/>
        </authorList>
    </citation>
    <scope>IDENTIFICATION</scope>
</reference>
<evidence type="ECO:0000313" key="14">
    <source>
        <dbReference type="Proteomes" id="UP000274756"/>
    </source>
</evidence>
<evidence type="ECO:0000256" key="6">
    <source>
        <dbReference type="ARBA" id="ARBA00022741"/>
    </source>
</evidence>
<dbReference type="Gene3D" id="1.20.1560.10">
    <property type="entry name" value="ABC transporter type 1, transmembrane domain"/>
    <property type="match status" value="2"/>
</dbReference>
<dbReference type="Gene3D" id="3.40.50.300">
    <property type="entry name" value="P-loop containing nucleotide triphosphate hydrolases"/>
    <property type="match status" value="1"/>
</dbReference>
<dbReference type="GO" id="GO:0016887">
    <property type="term" value="F:ATP hydrolysis activity"/>
    <property type="evidence" value="ECO:0007669"/>
    <property type="project" value="InterPro"/>
</dbReference>
<evidence type="ECO:0000256" key="1">
    <source>
        <dbReference type="ARBA" id="ARBA00004127"/>
    </source>
</evidence>
<evidence type="ECO:0000256" key="3">
    <source>
        <dbReference type="ARBA" id="ARBA00022448"/>
    </source>
</evidence>
<feature type="domain" description="ABC transporter" evidence="10">
    <location>
        <begin position="230"/>
        <end position="480"/>
    </location>
</feature>
<dbReference type="InterPro" id="IPR036640">
    <property type="entry name" value="ABC1_TM_sf"/>
</dbReference>
<dbReference type="GO" id="GO:0016020">
    <property type="term" value="C:membrane"/>
    <property type="evidence" value="ECO:0007669"/>
    <property type="project" value="InterPro"/>
</dbReference>
<dbReference type="EMBL" id="UYYG01001152">
    <property type="protein sequence ID" value="VDN55391.1"/>
    <property type="molecule type" value="Genomic_DNA"/>
</dbReference>
<dbReference type="InterPro" id="IPR003593">
    <property type="entry name" value="AAA+_ATPase"/>
</dbReference>